<dbReference type="AlphaFoldDB" id="A0A1C6W2I3"/>
<dbReference type="EMBL" id="FMHZ01000002">
    <property type="protein sequence ID" value="SCL72799.1"/>
    <property type="molecule type" value="Genomic_DNA"/>
</dbReference>
<keyword evidence="2" id="KW-0812">Transmembrane</keyword>
<keyword evidence="2" id="KW-1133">Transmembrane helix</keyword>
<keyword evidence="4" id="KW-1185">Reference proteome</keyword>
<feature type="region of interest" description="Disordered" evidence="1">
    <location>
        <begin position="1"/>
        <end position="34"/>
    </location>
</feature>
<evidence type="ECO:0008006" key="5">
    <source>
        <dbReference type="Google" id="ProtNLM"/>
    </source>
</evidence>
<proteinExistence type="predicted"/>
<evidence type="ECO:0000313" key="3">
    <source>
        <dbReference type="EMBL" id="SCL72799.1"/>
    </source>
</evidence>
<sequence>MAGDRAGPARDRRDSAPGAGTEGRPRQGDPADFLRAAPPVLYGRRVGAEQPWNRPARRGRPVRAGLVFAGVAVLLCCVGVAGLGAWNVQVVTQASGPVRETADGFLRSVAAGDTDGAYDRLCADARSRWSPIGFTSWLRTPPLVSGYEILDVSVATRGGRPHGTVAVRLTRDSGLTEERKLSVVREDGDWRVCGDPY</sequence>
<accession>A0A1C6W2I3</accession>
<keyword evidence="2" id="KW-0472">Membrane</keyword>
<reference evidence="4" key="1">
    <citation type="submission" date="2016-06" db="EMBL/GenBank/DDBJ databases">
        <authorList>
            <person name="Varghese N."/>
            <person name="Submissions Spin"/>
        </authorList>
    </citation>
    <scope>NUCLEOTIDE SEQUENCE [LARGE SCALE GENOMIC DNA]</scope>
    <source>
        <strain evidence="4">DSM 43903</strain>
    </source>
</reference>
<evidence type="ECO:0000256" key="1">
    <source>
        <dbReference type="SAM" id="MobiDB-lite"/>
    </source>
</evidence>
<gene>
    <name evidence="3" type="ORF">GA0070606_6297</name>
</gene>
<evidence type="ECO:0000313" key="4">
    <source>
        <dbReference type="Proteomes" id="UP000199001"/>
    </source>
</evidence>
<name>A0A1C6W2I3_9ACTN</name>
<evidence type="ECO:0000256" key="2">
    <source>
        <dbReference type="SAM" id="Phobius"/>
    </source>
</evidence>
<dbReference type="STRING" id="47855.GA0070606_6297"/>
<dbReference type="Proteomes" id="UP000199001">
    <property type="component" value="Unassembled WGS sequence"/>
</dbReference>
<protein>
    <recommendedName>
        <fullName evidence="5">DUF4878 domain-containing protein</fullName>
    </recommendedName>
</protein>
<feature type="transmembrane region" description="Helical" evidence="2">
    <location>
        <begin position="64"/>
        <end position="86"/>
    </location>
</feature>
<organism evidence="3 4">
    <name type="scientific">Micromonospora citrea</name>
    <dbReference type="NCBI Taxonomy" id="47855"/>
    <lineage>
        <taxon>Bacteria</taxon>
        <taxon>Bacillati</taxon>
        <taxon>Actinomycetota</taxon>
        <taxon>Actinomycetes</taxon>
        <taxon>Micromonosporales</taxon>
        <taxon>Micromonosporaceae</taxon>
        <taxon>Micromonospora</taxon>
    </lineage>
</organism>